<organism evidence="2 3">
    <name type="scientific">Simiduia aestuariiviva</name>
    <dbReference type="NCBI Taxonomy" id="1510459"/>
    <lineage>
        <taxon>Bacteria</taxon>
        <taxon>Pseudomonadati</taxon>
        <taxon>Pseudomonadota</taxon>
        <taxon>Gammaproteobacteria</taxon>
        <taxon>Cellvibrionales</taxon>
        <taxon>Cellvibrionaceae</taxon>
        <taxon>Simiduia</taxon>
    </lineage>
</organism>
<dbReference type="RefSeq" id="WP_183911079.1">
    <property type="nucleotide sequence ID" value="NZ_JACHXZ010000004.1"/>
</dbReference>
<comment type="caution">
    <text evidence="2">The sequence shown here is derived from an EMBL/GenBank/DDBJ whole genome shotgun (WGS) entry which is preliminary data.</text>
</comment>
<proteinExistence type="predicted"/>
<reference evidence="2 3" key="1">
    <citation type="submission" date="2020-08" db="EMBL/GenBank/DDBJ databases">
        <title>Genomic Encyclopedia of Type Strains, Phase III (KMG-III): the genomes of soil and plant-associated and newly described type strains.</title>
        <authorList>
            <person name="Whitman W."/>
        </authorList>
    </citation>
    <scope>NUCLEOTIDE SEQUENCE [LARGE SCALE GENOMIC DNA]</scope>
    <source>
        <strain evidence="2 3">CECT 8571</strain>
    </source>
</reference>
<keyword evidence="3" id="KW-1185">Reference proteome</keyword>
<accession>A0A839UUC6</accession>
<feature type="transmembrane region" description="Helical" evidence="1">
    <location>
        <begin position="5"/>
        <end position="25"/>
    </location>
</feature>
<feature type="transmembrane region" description="Helical" evidence="1">
    <location>
        <begin position="110"/>
        <end position="128"/>
    </location>
</feature>
<evidence type="ECO:0000313" key="3">
    <source>
        <dbReference type="Proteomes" id="UP000559987"/>
    </source>
</evidence>
<feature type="transmembrane region" description="Helical" evidence="1">
    <location>
        <begin position="77"/>
        <end position="98"/>
    </location>
</feature>
<gene>
    <name evidence="2" type="ORF">FHS30_002789</name>
</gene>
<dbReference type="EMBL" id="JACHXZ010000004">
    <property type="protein sequence ID" value="MBB3169576.1"/>
    <property type="molecule type" value="Genomic_DNA"/>
</dbReference>
<sequence>MIEVIFGLGMFILIAGAILAVVWVIPRWVILSTESEVDINHIYNIFWEEAGFRGHKIISPAGVLFPFIELSKSSNELIGLIFVSVVCIACLIYHLSVYKNYPVLNSKMKLVLVMGLGLLVALSMLARFNIINSSFVLFAIMFCGVGWGAYAVYRRSGLVRIKRLSS</sequence>
<evidence type="ECO:0000256" key="1">
    <source>
        <dbReference type="SAM" id="Phobius"/>
    </source>
</evidence>
<dbReference type="AlphaFoldDB" id="A0A839UUC6"/>
<evidence type="ECO:0000313" key="2">
    <source>
        <dbReference type="EMBL" id="MBB3169576.1"/>
    </source>
</evidence>
<feature type="transmembrane region" description="Helical" evidence="1">
    <location>
        <begin position="134"/>
        <end position="153"/>
    </location>
</feature>
<name>A0A839UUC6_9GAMM</name>
<keyword evidence="1" id="KW-0472">Membrane</keyword>
<protein>
    <submittedName>
        <fullName evidence="2">Uncharacterized protein</fullName>
    </submittedName>
</protein>
<dbReference type="Proteomes" id="UP000559987">
    <property type="component" value="Unassembled WGS sequence"/>
</dbReference>
<keyword evidence="1" id="KW-1133">Transmembrane helix</keyword>
<keyword evidence="1" id="KW-0812">Transmembrane</keyword>